<dbReference type="InterPro" id="IPR011990">
    <property type="entry name" value="TPR-like_helical_dom_sf"/>
</dbReference>
<keyword evidence="1" id="KW-0802">TPR repeat</keyword>
<evidence type="ECO:0000313" key="5">
    <source>
        <dbReference type="Proteomes" id="UP000680839"/>
    </source>
</evidence>
<protein>
    <submittedName>
        <fullName evidence="4">Tetratricopeptide repeat protein</fullName>
    </submittedName>
</protein>
<dbReference type="PROSITE" id="PS50005">
    <property type="entry name" value="TPR"/>
    <property type="match status" value="1"/>
</dbReference>
<evidence type="ECO:0000313" key="4">
    <source>
        <dbReference type="EMBL" id="QWG14515.1"/>
    </source>
</evidence>
<dbReference type="InterPro" id="IPR019734">
    <property type="entry name" value="TPR_rpt"/>
</dbReference>
<feature type="chain" id="PRO_5036856636" evidence="3">
    <location>
        <begin position="30"/>
        <end position="202"/>
    </location>
</feature>
<dbReference type="Gene3D" id="1.25.40.10">
    <property type="entry name" value="Tetratricopeptide repeat domain"/>
    <property type="match status" value="1"/>
</dbReference>
<proteinExistence type="predicted"/>
<feature type="compositionally biased region" description="Low complexity" evidence="2">
    <location>
        <begin position="41"/>
        <end position="62"/>
    </location>
</feature>
<name>A0A975NGQ6_9BRAD</name>
<dbReference type="SMART" id="SM00028">
    <property type="entry name" value="TPR"/>
    <property type="match status" value="1"/>
</dbReference>
<evidence type="ECO:0000256" key="1">
    <source>
        <dbReference type="PROSITE-ProRule" id="PRU00339"/>
    </source>
</evidence>
<dbReference type="RefSeq" id="WP_215623132.1">
    <property type="nucleotide sequence ID" value="NZ_CP076134.1"/>
</dbReference>
<feature type="signal peptide" evidence="3">
    <location>
        <begin position="1"/>
        <end position="29"/>
    </location>
</feature>
<accession>A0A975NGQ6</accession>
<evidence type="ECO:0000256" key="2">
    <source>
        <dbReference type="SAM" id="MobiDB-lite"/>
    </source>
</evidence>
<dbReference type="EMBL" id="CP076134">
    <property type="protein sequence ID" value="QWG14515.1"/>
    <property type="molecule type" value="Genomic_DNA"/>
</dbReference>
<feature type="repeat" description="TPR" evidence="1">
    <location>
        <begin position="114"/>
        <end position="147"/>
    </location>
</feature>
<keyword evidence="3" id="KW-0732">Signal</keyword>
<dbReference type="Pfam" id="PF13181">
    <property type="entry name" value="TPR_8"/>
    <property type="match status" value="1"/>
</dbReference>
<organism evidence="4 5">
    <name type="scientific">Bradyrhizobium sediminis</name>
    <dbReference type="NCBI Taxonomy" id="2840469"/>
    <lineage>
        <taxon>Bacteria</taxon>
        <taxon>Pseudomonadati</taxon>
        <taxon>Pseudomonadota</taxon>
        <taxon>Alphaproteobacteria</taxon>
        <taxon>Hyphomicrobiales</taxon>
        <taxon>Nitrobacteraceae</taxon>
        <taxon>Bradyrhizobium</taxon>
    </lineage>
</organism>
<sequence length="202" mass="21574">MNSSATRLITLAMFLTALVAAAPVIPALAAGGGGGGGGSDPYGSSYPSTTPPSAGTKATGTTHKGKKKTDKQSSLFDNPAFAQGYRAAYATIYDRHDYTGAIEQLKALGHDDLASVANLIGYSYRKLGDYKLSQVWYERALKADPNHVLTWQYYGLWQIEQGNRDQAQYHLSRIAAICGTGCDEYRSLAAALEKPPGTGLVY</sequence>
<evidence type="ECO:0000256" key="3">
    <source>
        <dbReference type="SAM" id="SignalP"/>
    </source>
</evidence>
<feature type="region of interest" description="Disordered" evidence="2">
    <location>
        <begin position="36"/>
        <end position="74"/>
    </location>
</feature>
<dbReference type="AlphaFoldDB" id="A0A975NGQ6"/>
<dbReference type="SUPFAM" id="SSF48452">
    <property type="entry name" value="TPR-like"/>
    <property type="match status" value="1"/>
</dbReference>
<dbReference type="Proteomes" id="UP000680839">
    <property type="component" value="Chromosome"/>
</dbReference>
<reference evidence="4" key="1">
    <citation type="submission" date="2021-06" db="EMBL/GenBank/DDBJ databases">
        <title>Bradyrhizobium sp. S2-20-1 Genome sequencing.</title>
        <authorList>
            <person name="Jin L."/>
        </authorList>
    </citation>
    <scope>NUCLEOTIDE SEQUENCE</scope>
    <source>
        <strain evidence="4">S2-20-1</strain>
    </source>
</reference>
<gene>
    <name evidence="4" type="ORF">KMZ29_07570</name>
</gene>